<accession>A0A1G9CDF1</accession>
<dbReference type="InterPro" id="IPR052700">
    <property type="entry name" value="Carb_kinase_PfkB-like"/>
</dbReference>
<proteinExistence type="inferred from homology"/>
<reference evidence="6" key="1">
    <citation type="submission" date="2016-10" db="EMBL/GenBank/DDBJ databases">
        <authorList>
            <person name="Varghese N."/>
            <person name="Submissions S."/>
        </authorList>
    </citation>
    <scope>NUCLEOTIDE SEQUENCE [LARGE SCALE GENOMIC DNA]</scope>
    <source>
        <strain evidence="6">CGMCC 1.10658</strain>
    </source>
</reference>
<dbReference type="AlphaFoldDB" id="A0A1G9CDF1"/>
<dbReference type="STRING" id="658219.SAMN05216212_2471"/>
<evidence type="ECO:0000256" key="2">
    <source>
        <dbReference type="ARBA" id="ARBA00022679"/>
    </source>
</evidence>
<evidence type="ECO:0000313" key="6">
    <source>
        <dbReference type="Proteomes" id="UP000199305"/>
    </source>
</evidence>
<keyword evidence="3 5" id="KW-0418">Kinase</keyword>
<organism evidence="5 6">
    <name type="scientific">Microbulbifer yueqingensis</name>
    <dbReference type="NCBI Taxonomy" id="658219"/>
    <lineage>
        <taxon>Bacteria</taxon>
        <taxon>Pseudomonadati</taxon>
        <taxon>Pseudomonadota</taxon>
        <taxon>Gammaproteobacteria</taxon>
        <taxon>Cellvibrionales</taxon>
        <taxon>Microbulbiferaceae</taxon>
        <taxon>Microbulbifer</taxon>
    </lineage>
</organism>
<name>A0A1G9CDF1_9GAMM</name>
<dbReference type="PANTHER" id="PTHR43320:SF3">
    <property type="entry name" value="CARBOHYDRATE KINASE PFKB DOMAIN-CONTAINING PROTEIN"/>
    <property type="match status" value="1"/>
</dbReference>
<dbReference type="InterPro" id="IPR029056">
    <property type="entry name" value="Ribokinase-like"/>
</dbReference>
<dbReference type="InterPro" id="IPR011611">
    <property type="entry name" value="PfkB_dom"/>
</dbReference>
<protein>
    <submittedName>
        <fullName evidence="5">Fructokinase</fullName>
    </submittedName>
</protein>
<keyword evidence="6" id="KW-1185">Reference proteome</keyword>
<dbReference type="PROSITE" id="PS00584">
    <property type="entry name" value="PFKB_KINASES_2"/>
    <property type="match status" value="1"/>
</dbReference>
<evidence type="ECO:0000259" key="4">
    <source>
        <dbReference type="Pfam" id="PF00294"/>
    </source>
</evidence>
<gene>
    <name evidence="5" type="ORF">SAMN05216212_2471</name>
</gene>
<feature type="domain" description="Carbohydrate kinase PfkB" evidence="4">
    <location>
        <begin position="47"/>
        <end position="318"/>
    </location>
</feature>
<evidence type="ECO:0000313" key="5">
    <source>
        <dbReference type="EMBL" id="SDK49689.1"/>
    </source>
</evidence>
<dbReference type="InterPro" id="IPR002173">
    <property type="entry name" value="Carboh/pur_kinase_PfkB_CS"/>
</dbReference>
<dbReference type="RefSeq" id="WP_091514453.1">
    <property type="nucleotide sequence ID" value="NZ_FNFH01000005.1"/>
</dbReference>
<dbReference type="EMBL" id="FNFH01000005">
    <property type="protein sequence ID" value="SDK49689.1"/>
    <property type="molecule type" value="Genomic_DNA"/>
</dbReference>
<keyword evidence="2" id="KW-0808">Transferase</keyword>
<dbReference type="GO" id="GO:0016301">
    <property type="term" value="F:kinase activity"/>
    <property type="evidence" value="ECO:0007669"/>
    <property type="project" value="UniProtKB-KW"/>
</dbReference>
<sequence>MHQYDLYGIGAALLDTEIEVSDGDLQSLGVDKGVMTLVDDRRQAQLVGELKDHLVTAKRACGGSAANTIITSSYLGLRTFYSCKVADDDNGDFYLADLASAGVAYPATLDQAEAGTTGKCLVLITPDAERSMNTFLGISGELSVAELDREALRASRWSYIEGYLVSSETGRRAAVALREEAEDAGVKTALSLSDPAMVQLFRDGLQEMIGERVELLFCNRDEALGFTGEDSLEAATRALARYCRSFAITLGGDGALLWDGEHQYRVAAPAVHAIDTNGAGDTFAGAFLYGLNRGMTFPEAGKLACRAAARVVSQYGPRLRAGQYGDLQQQPELAEGNGGTAG</sequence>
<evidence type="ECO:0000256" key="1">
    <source>
        <dbReference type="ARBA" id="ARBA00010688"/>
    </source>
</evidence>
<dbReference type="Proteomes" id="UP000199305">
    <property type="component" value="Unassembled WGS sequence"/>
</dbReference>
<dbReference type="PANTHER" id="PTHR43320">
    <property type="entry name" value="SUGAR KINASE"/>
    <property type="match status" value="1"/>
</dbReference>
<comment type="similarity">
    <text evidence="1">Belongs to the carbohydrate kinase PfkB family.</text>
</comment>
<dbReference type="Gene3D" id="3.40.1190.20">
    <property type="match status" value="1"/>
</dbReference>
<dbReference type="SUPFAM" id="SSF53613">
    <property type="entry name" value="Ribokinase-like"/>
    <property type="match status" value="1"/>
</dbReference>
<dbReference type="OrthoDB" id="9813569at2"/>
<evidence type="ECO:0000256" key="3">
    <source>
        <dbReference type="ARBA" id="ARBA00022777"/>
    </source>
</evidence>
<dbReference type="CDD" id="cd01168">
    <property type="entry name" value="adenosine_kinase"/>
    <property type="match status" value="1"/>
</dbReference>
<dbReference type="Pfam" id="PF00294">
    <property type="entry name" value="PfkB"/>
    <property type="match status" value="1"/>
</dbReference>